<accession>A0A3M7SBB2</accession>
<evidence type="ECO:0000313" key="1">
    <source>
        <dbReference type="EMBL" id="RNA32820.1"/>
    </source>
</evidence>
<dbReference type="EMBL" id="REGN01001743">
    <property type="protein sequence ID" value="RNA32820.1"/>
    <property type="molecule type" value="Genomic_DNA"/>
</dbReference>
<feature type="non-terminal residue" evidence="1">
    <location>
        <position position="1"/>
    </location>
</feature>
<comment type="caution">
    <text evidence="1">The sequence shown here is derived from an EMBL/GenBank/DDBJ whole genome shotgun (WGS) entry which is preliminary data.</text>
</comment>
<name>A0A3M7SBB2_BRAPC</name>
<gene>
    <name evidence="1" type="ORF">BpHYR1_026299</name>
</gene>
<dbReference type="Proteomes" id="UP000276133">
    <property type="component" value="Unassembled WGS sequence"/>
</dbReference>
<proteinExistence type="predicted"/>
<sequence>ENKNGSNLLKILEQEKSINKLKDFVNTNQIQVRSSSFIKEVADLNKANGSVQNVASGSNNNSEMTVNKPRTNPCDFIDNLNQTKSPIKVNFDLNDSKFFSPHLSRILEESNSERSDYLSEYTSSVKTPL</sequence>
<evidence type="ECO:0000313" key="2">
    <source>
        <dbReference type="Proteomes" id="UP000276133"/>
    </source>
</evidence>
<organism evidence="1 2">
    <name type="scientific">Brachionus plicatilis</name>
    <name type="common">Marine rotifer</name>
    <name type="synonym">Brachionus muelleri</name>
    <dbReference type="NCBI Taxonomy" id="10195"/>
    <lineage>
        <taxon>Eukaryota</taxon>
        <taxon>Metazoa</taxon>
        <taxon>Spiralia</taxon>
        <taxon>Gnathifera</taxon>
        <taxon>Rotifera</taxon>
        <taxon>Eurotatoria</taxon>
        <taxon>Monogononta</taxon>
        <taxon>Pseudotrocha</taxon>
        <taxon>Ploima</taxon>
        <taxon>Brachionidae</taxon>
        <taxon>Brachionus</taxon>
    </lineage>
</organism>
<dbReference type="AlphaFoldDB" id="A0A3M7SBB2"/>
<keyword evidence="2" id="KW-1185">Reference proteome</keyword>
<reference evidence="1 2" key="1">
    <citation type="journal article" date="2018" name="Sci. Rep.">
        <title>Genomic signatures of local adaptation to the degree of environmental predictability in rotifers.</title>
        <authorList>
            <person name="Franch-Gras L."/>
            <person name="Hahn C."/>
            <person name="Garcia-Roger E.M."/>
            <person name="Carmona M.J."/>
            <person name="Serra M."/>
            <person name="Gomez A."/>
        </authorList>
    </citation>
    <scope>NUCLEOTIDE SEQUENCE [LARGE SCALE GENOMIC DNA]</scope>
    <source>
        <strain evidence="1">HYR1</strain>
    </source>
</reference>
<protein>
    <submittedName>
        <fullName evidence="1">Uncharacterized protein</fullName>
    </submittedName>
</protein>